<dbReference type="FunFam" id="1.10.10.10:FF:000014">
    <property type="entry name" value="Cullin 1"/>
    <property type="match status" value="1"/>
</dbReference>
<feature type="domain" description="Cullin family profile" evidence="6">
    <location>
        <begin position="407"/>
        <end position="625"/>
    </location>
</feature>
<comment type="similarity">
    <text evidence="1 4 5">Belongs to the cullin family.</text>
</comment>
<dbReference type="SMART" id="SM00884">
    <property type="entry name" value="Cullin_Nedd8"/>
    <property type="match status" value="1"/>
</dbReference>
<dbReference type="InterPro" id="IPR059120">
    <property type="entry name" value="Cullin-like_AB"/>
</dbReference>
<proteinExistence type="inferred from homology"/>
<dbReference type="Gene3D" id="3.30.230.130">
    <property type="entry name" value="Cullin, Chain C, Domain 2"/>
    <property type="match status" value="1"/>
</dbReference>
<dbReference type="InterPro" id="IPR036390">
    <property type="entry name" value="WH_DNA-bd_sf"/>
</dbReference>
<dbReference type="SMART" id="SM00182">
    <property type="entry name" value="CULLIN"/>
    <property type="match status" value="1"/>
</dbReference>
<dbReference type="GO" id="GO:0006511">
    <property type="term" value="P:ubiquitin-dependent protein catabolic process"/>
    <property type="evidence" value="ECO:0007669"/>
    <property type="project" value="InterPro"/>
</dbReference>
<evidence type="ECO:0000256" key="2">
    <source>
        <dbReference type="ARBA" id="ARBA00022499"/>
    </source>
</evidence>
<sequence length="741" mass="85316">MASSEHLPSLPPKTSNLATAWAFLEEGLDTIMKSDSTKDVPTTYVSSLNAAVFNYHTSSTDEFKSRGSGLTQTPTSAFYDKVVIYLKVRLKNIRDTHNSLQGEELLRYYGTEWRRYEIRVSYMNRLVFPYLNRYWVKRERDEGRIKIYPMYTLALVQWKARVLDPINQKGRLADALLLAIERERNGQVTDEELVKDVIDSFIRLGLNDANLDEECLDVYKNDFEVPFLVATEKYYRGEAEACLAAFKGSNFNYVKKVQDRLRDEEDRVQRYGLIPQTRASLIPLLKDLFFPPYFHAVWTRFQEIPEFYGDEDLPASLSRTREGQDRLRDKFERQVEKAGLDAVSTLVVNDAELDPKAYLDALLEVHTKYSAIVTQHLYGDVGFVGSLSKACIAFINQNSMTATMSSKSPDLLVRYADRSLRKDNSTEGADIEGALDRLMTVFNYLEDKDVFSHFYAARLSKRLIYGVSASDEREADMISRLGKACGAEYTSKLRQMLTDATVSQDLTKQFNDATFSIMVLGSNSWPLHRPSHGFTIPREIYPTYERFQKYYQMRHSGRKLTWLWNYSRNELRTNYLDQRYILMTSSYQMAILLLYNSHNLLSLSELITATSIPKEIITQVLAVLVNARILVDEESEQYGLNSNFKSKKIRVNVNQPIKAEGSGQTEVMRAVEEDRKYAIQATIVRIMKAQKSMTNQQLVQEVVEQVSQRFTPQIPIIRKAIDILLEKEYLTREGDALIYVA</sequence>
<dbReference type="InterPro" id="IPR019559">
    <property type="entry name" value="Cullin_neddylation_domain"/>
</dbReference>
<name>A0AA39J5H9_ARMTA</name>
<comment type="caution">
    <text evidence="7">The sequence shown here is derived from an EMBL/GenBank/DDBJ whole genome shotgun (WGS) entry which is preliminary data.</text>
</comment>
<dbReference type="GO" id="GO:0031625">
    <property type="term" value="F:ubiquitin protein ligase binding"/>
    <property type="evidence" value="ECO:0007669"/>
    <property type="project" value="InterPro"/>
</dbReference>
<evidence type="ECO:0000256" key="1">
    <source>
        <dbReference type="ARBA" id="ARBA00006019"/>
    </source>
</evidence>
<dbReference type="Proteomes" id="UP001175211">
    <property type="component" value="Unassembled WGS sequence"/>
</dbReference>
<dbReference type="InterPro" id="IPR036388">
    <property type="entry name" value="WH-like_DNA-bd_sf"/>
</dbReference>
<dbReference type="SUPFAM" id="SSF74788">
    <property type="entry name" value="Cullin repeat-like"/>
    <property type="match status" value="1"/>
</dbReference>
<evidence type="ECO:0000256" key="3">
    <source>
        <dbReference type="ARBA" id="ARBA00022843"/>
    </source>
</evidence>
<accession>A0AA39J5H9</accession>
<dbReference type="PROSITE" id="PS50069">
    <property type="entry name" value="CULLIN_2"/>
    <property type="match status" value="1"/>
</dbReference>
<dbReference type="RefSeq" id="XP_060322047.1">
    <property type="nucleotide sequence ID" value="XM_060468272.1"/>
</dbReference>
<dbReference type="EMBL" id="JAUEPS010000144">
    <property type="protein sequence ID" value="KAK0435687.1"/>
    <property type="molecule type" value="Genomic_DNA"/>
</dbReference>
<reference evidence="7" key="1">
    <citation type="submission" date="2023-06" db="EMBL/GenBank/DDBJ databases">
        <authorList>
            <consortium name="Lawrence Berkeley National Laboratory"/>
            <person name="Ahrendt S."/>
            <person name="Sahu N."/>
            <person name="Indic B."/>
            <person name="Wong-Bajracharya J."/>
            <person name="Merenyi Z."/>
            <person name="Ke H.-M."/>
            <person name="Monk M."/>
            <person name="Kocsube S."/>
            <person name="Drula E."/>
            <person name="Lipzen A."/>
            <person name="Balint B."/>
            <person name="Henrissat B."/>
            <person name="Andreopoulos B."/>
            <person name="Martin F.M."/>
            <person name="Harder C.B."/>
            <person name="Rigling D."/>
            <person name="Ford K.L."/>
            <person name="Foster G.D."/>
            <person name="Pangilinan J."/>
            <person name="Papanicolaou A."/>
            <person name="Barry K."/>
            <person name="LaButti K."/>
            <person name="Viragh M."/>
            <person name="Koriabine M."/>
            <person name="Yan M."/>
            <person name="Riley R."/>
            <person name="Champramary S."/>
            <person name="Plett K.L."/>
            <person name="Tsai I.J."/>
            <person name="Slot J."/>
            <person name="Sipos G."/>
            <person name="Plett J."/>
            <person name="Nagy L.G."/>
            <person name="Grigoriev I.V."/>
        </authorList>
    </citation>
    <scope>NUCLEOTIDE SEQUENCE</scope>
    <source>
        <strain evidence="7">CCBAS 213</strain>
    </source>
</reference>
<evidence type="ECO:0000256" key="5">
    <source>
        <dbReference type="RuleBase" id="RU003829"/>
    </source>
</evidence>
<dbReference type="SUPFAM" id="SSF46785">
    <property type="entry name" value="Winged helix' DNA-binding domain"/>
    <property type="match status" value="1"/>
</dbReference>
<keyword evidence="8" id="KW-1185">Reference proteome</keyword>
<dbReference type="Gene3D" id="1.10.10.10">
    <property type="entry name" value="Winged helix-like DNA-binding domain superfamily/Winged helix DNA-binding domain"/>
    <property type="match status" value="1"/>
</dbReference>
<evidence type="ECO:0000259" key="6">
    <source>
        <dbReference type="PROSITE" id="PS50069"/>
    </source>
</evidence>
<dbReference type="Gene3D" id="1.20.1310.10">
    <property type="entry name" value="Cullin Repeats"/>
    <property type="match status" value="4"/>
</dbReference>
<evidence type="ECO:0000256" key="4">
    <source>
        <dbReference type="PROSITE-ProRule" id="PRU00330"/>
    </source>
</evidence>
<evidence type="ECO:0000313" key="8">
    <source>
        <dbReference type="Proteomes" id="UP001175211"/>
    </source>
</evidence>
<keyword evidence="2" id="KW-1017">Isopeptide bond</keyword>
<keyword evidence="3" id="KW-0832">Ubl conjugation</keyword>
<dbReference type="FunFam" id="1.20.1310.10:FF:000002">
    <property type="entry name" value="cullin-3 isoform X1"/>
    <property type="match status" value="1"/>
</dbReference>
<dbReference type="Pfam" id="PF26557">
    <property type="entry name" value="Cullin_AB"/>
    <property type="match status" value="1"/>
</dbReference>
<dbReference type="SUPFAM" id="SSF75632">
    <property type="entry name" value="Cullin homology domain"/>
    <property type="match status" value="1"/>
</dbReference>
<dbReference type="InterPro" id="IPR016159">
    <property type="entry name" value="Cullin_repeat-like_dom_sf"/>
</dbReference>
<dbReference type="InterPro" id="IPR045093">
    <property type="entry name" value="Cullin"/>
</dbReference>
<dbReference type="Pfam" id="PF10557">
    <property type="entry name" value="Cullin_Nedd8"/>
    <property type="match status" value="1"/>
</dbReference>
<dbReference type="Pfam" id="PF00888">
    <property type="entry name" value="Cullin"/>
    <property type="match status" value="1"/>
</dbReference>
<evidence type="ECO:0000313" key="7">
    <source>
        <dbReference type="EMBL" id="KAK0435687.1"/>
    </source>
</evidence>
<dbReference type="InterPro" id="IPR016158">
    <property type="entry name" value="Cullin_homology"/>
</dbReference>
<organism evidence="7 8">
    <name type="scientific">Armillaria tabescens</name>
    <name type="common">Ringless honey mushroom</name>
    <name type="synonym">Agaricus tabescens</name>
    <dbReference type="NCBI Taxonomy" id="1929756"/>
    <lineage>
        <taxon>Eukaryota</taxon>
        <taxon>Fungi</taxon>
        <taxon>Dikarya</taxon>
        <taxon>Basidiomycota</taxon>
        <taxon>Agaricomycotina</taxon>
        <taxon>Agaricomycetes</taxon>
        <taxon>Agaricomycetidae</taxon>
        <taxon>Agaricales</taxon>
        <taxon>Marasmiineae</taxon>
        <taxon>Physalacriaceae</taxon>
        <taxon>Desarmillaria</taxon>
    </lineage>
</organism>
<protein>
    <submittedName>
        <fullName evidence="7">Cullin</fullName>
    </submittedName>
</protein>
<dbReference type="GeneID" id="85351820"/>
<dbReference type="AlphaFoldDB" id="A0AA39J5H9"/>
<gene>
    <name evidence="7" type="ORF">EV420DRAFT_1281611</name>
</gene>
<dbReference type="InterPro" id="IPR001373">
    <property type="entry name" value="Cullin_N"/>
</dbReference>
<dbReference type="PANTHER" id="PTHR11932">
    <property type="entry name" value="CULLIN"/>
    <property type="match status" value="1"/>
</dbReference>
<dbReference type="InterPro" id="IPR036317">
    <property type="entry name" value="Cullin_homology_sf"/>
</dbReference>